<feature type="compositionally biased region" description="Basic residues" evidence="4">
    <location>
        <begin position="93"/>
        <end position="102"/>
    </location>
</feature>
<sequence length="305" mass="34227">MLVRPRRRGRPHRRRARRHHRRLAADRQPRLGPARPAAGLLHRRGAGCHDPERAVRQRDDHRRAGRIVRLHRRRLRAGLHRPVAGPAAEVPRGQRHRRRHPRQGLADRGRRQGQRGEDPEDLATATVAVNALKGVAEVQVRASLEKQGIDDSKMKLTEIPFPEMPVALSEGRVDAALVPEPFVTAVLQAGGHVVDTPYVVMGKHFPNGAWETSQQVIDRDPETVAAFTRAIIKSVEYARDNPDAVRKIIPEYTSVKPEMAAAIRLPIFSPDLPIDQMQELIGYTKSYGVLEKDLNAADLIYTPKS</sequence>
<name>A0ABY5NME3_9MICO</name>
<dbReference type="PANTHER" id="PTHR30024:SF47">
    <property type="entry name" value="TAURINE-BINDING PERIPLASMIC PROTEIN"/>
    <property type="match status" value="1"/>
</dbReference>
<comment type="subcellular location">
    <subcellularLocation>
        <location evidence="1">Periplasm</location>
    </subcellularLocation>
</comment>
<keyword evidence="6" id="KW-1185">Reference proteome</keyword>
<proteinExistence type="inferred from homology"/>
<feature type="region of interest" description="Disordered" evidence="4">
    <location>
        <begin position="75"/>
        <end position="120"/>
    </location>
</feature>
<evidence type="ECO:0000313" key="6">
    <source>
        <dbReference type="Proteomes" id="UP001054811"/>
    </source>
</evidence>
<dbReference type="EMBL" id="CP091139">
    <property type="protein sequence ID" value="UUT36365.1"/>
    <property type="molecule type" value="Genomic_DNA"/>
</dbReference>
<gene>
    <name evidence="5" type="ORF">L2X98_25885</name>
</gene>
<feature type="region of interest" description="Disordered" evidence="4">
    <location>
        <begin position="1"/>
        <end position="45"/>
    </location>
</feature>
<dbReference type="Gene3D" id="3.40.190.10">
    <property type="entry name" value="Periplasmic binding protein-like II"/>
    <property type="match status" value="1"/>
</dbReference>
<accession>A0ABY5NME3</accession>
<organism evidence="5 6">
    <name type="scientific">Microbacterium elymi</name>
    <dbReference type="NCBI Taxonomy" id="2909587"/>
    <lineage>
        <taxon>Bacteria</taxon>
        <taxon>Bacillati</taxon>
        <taxon>Actinomycetota</taxon>
        <taxon>Actinomycetes</taxon>
        <taxon>Micrococcales</taxon>
        <taxon>Microbacteriaceae</taxon>
        <taxon>Microbacterium</taxon>
    </lineage>
</organism>
<evidence type="ECO:0000256" key="4">
    <source>
        <dbReference type="SAM" id="MobiDB-lite"/>
    </source>
</evidence>
<dbReference type="Pfam" id="PF13379">
    <property type="entry name" value="NMT1_2"/>
    <property type="match status" value="1"/>
</dbReference>
<dbReference type="SUPFAM" id="SSF53850">
    <property type="entry name" value="Periplasmic binding protein-like II"/>
    <property type="match status" value="1"/>
</dbReference>
<evidence type="ECO:0000256" key="2">
    <source>
        <dbReference type="ARBA" id="ARBA00010742"/>
    </source>
</evidence>
<evidence type="ECO:0000256" key="3">
    <source>
        <dbReference type="ARBA" id="ARBA00022729"/>
    </source>
</evidence>
<evidence type="ECO:0000313" key="5">
    <source>
        <dbReference type="EMBL" id="UUT36365.1"/>
    </source>
</evidence>
<keyword evidence="3" id="KW-0732">Signal</keyword>
<reference evidence="5" key="1">
    <citation type="submission" date="2022-01" db="EMBL/GenBank/DDBJ databases">
        <title>Microbacterium eymi and Microbacterium rhizovicinus sp. nov., isolated from the rhizospheric soil of Elymus tsukushiensis, a plant native to the Dokdo Islands, Republic of Korea.</title>
        <authorList>
            <person name="Hwang Y.J."/>
        </authorList>
    </citation>
    <scope>NUCLEOTIDE SEQUENCE</scope>
    <source>
        <strain evidence="5">KUDC0405</strain>
    </source>
</reference>
<comment type="similarity">
    <text evidence="2">Belongs to the bacterial solute-binding protein SsuA/TauA family.</text>
</comment>
<protein>
    <submittedName>
        <fullName evidence="5">ABC transporter substrate-binding protein</fullName>
    </submittedName>
</protein>
<dbReference type="PANTHER" id="PTHR30024">
    <property type="entry name" value="ALIPHATIC SULFONATES-BINDING PROTEIN-RELATED"/>
    <property type="match status" value="1"/>
</dbReference>
<evidence type="ECO:0000256" key="1">
    <source>
        <dbReference type="ARBA" id="ARBA00004418"/>
    </source>
</evidence>
<feature type="compositionally biased region" description="Basic residues" evidence="4">
    <location>
        <begin position="1"/>
        <end position="22"/>
    </location>
</feature>
<dbReference type="Proteomes" id="UP001054811">
    <property type="component" value="Chromosome"/>
</dbReference>
<feature type="compositionally biased region" description="Basic and acidic residues" evidence="4">
    <location>
        <begin position="105"/>
        <end position="117"/>
    </location>
</feature>